<evidence type="ECO:0000313" key="3">
    <source>
        <dbReference type="Proteomes" id="UP000092932"/>
    </source>
</evidence>
<proteinExistence type="predicted"/>
<feature type="region of interest" description="Disordered" evidence="1">
    <location>
        <begin position="1"/>
        <end position="22"/>
    </location>
</feature>
<name>A0A1B2ADH8_9SPHN</name>
<dbReference type="KEGG" id="ado:A6F68_01690"/>
<evidence type="ECO:0000313" key="2">
    <source>
        <dbReference type="EMBL" id="ANY20203.1"/>
    </source>
</evidence>
<reference evidence="2 3" key="1">
    <citation type="submission" date="2016-07" db="EMBL/GenBank/DDBJ databases">
        <title>Complete genome sequence of Altererythrobacter dongtanensis KCTC 22672, a type strain with esterase isolated from tidal flat.</title>
        <authorList>
            <person name="Cheng H."/>
            <person name="Wu Y.-H."/>
            <person name="Zhou P."/>
            <person name="Huo Y.-Y."/>
            <person name="Wang C.-S."/>
            <person name="Xu X.-W."/>
        </authorList>
    </citation>
    <scope>NUCLEOTIDE SEQUENCE [LARGE SCALE GENOMIC DNA]</scope>
    <source>
        <strain evidence="2 3">KCTC 22672</strain>
    </source>
</reference>
<dbReference type="PATRIC" id="fig|692370.5.peg.1705"/>
<dbReference type="EMBL" id="CP016591">
    <property type="protein sequence ID" value="ANY20203.1"/>
    <property type="molecule type" value="Genomic_DNA"/>
</dbReference>
<sequence length="171" mass="18411">MGVQRTLDATRDGASFAMPGPTRAQGHVHAVTVPVGSLEGASRITLRYRIDAAPGTRFYGQENGGPGWLSLFIQQRGDNWTAKGRYSTYRWYSPDNRIANLSPGTHTVSIGLDEDWNAVVAHKALKNPAAFREALANAGSVGFVFGSSSGLGHGVYATAPTRFTILDFRID</sequence>
<protein>
    <submittedName>
        <fullName evidence="2">Uncharacterized protein</fullName>
    </submittedName>
</protein>
<dbReference type="Proteomes" id="UP000092932">
    <property type="component" value="Chromosome"/>
</dbReference>
<keyword evidence="3" id="KW-1185">Reference proteome</keyword>
<dbReference type="AlphaFoldDB" id="A0A1B2ADH8"/>
<organism evidence="2 3">
    <name type="scientific">Tsuneonella dongtanensis</name>
    <dbReference type="NCBI Taxonomy" id="692370"/>
    <lineage>
        <taxon>Bacteria</taxon>
        <taxon>Pseudomonadati</taxon>
        <taxon>Pseudomonadota</taxon>
        <taxon>Alphaproteobacteria</taxon>
        <taxon>Sphingomonadales</taxon>
        <taxon>Erythrobacteraceae</taxon>
        <taxon>Tsuneonella</taxon>
    </lineage>
</organism>
<evidence type="ECO:0000256" key="1">
    <source>
        <dbReference type="SAM" id="MobiDB-lite"/>
    </source>
</evidence>
<gene>
    <name evidence="2" type="ORF">A6F68_01690</name>
</gene>
<accession>A0A1B2ADH8</accession>